<comment type="caution">
    <text evidence="2">The sequence shown here is derived from an EMBL/GenBank/DDBJ whole genome shotgun (WGS) entry which is preliminary data.</text>
</comment>
<feature type="domain" description="Zinc-ribbon" evidence="1">
    <location>
        <begin position="251"/>
        <end position="273"/>
    </location>
</feature>
<evidence type="ECO:0000259" key="1">
    <source>
        <dbReference type="Pfam" id="PF13240"/>
    </source>
</evidence>
<reference evidence="3" key="1">
    <citation type="journal article" date="2019" name="Int. J. Syst. Evol. Microbiol.">
        <title>The Global Catalogue of Microorganisms (GCM) 10K type strain sequencing project: providing services to taxonomists for standard genome sequencing and annotation.</title>
        <authorList>
            <consortium name="The Broad Institute Genomics Platform"/>
            <consortium name="The Broad Institute Genome Sequencing Center for Infectious Disease"/>
            <person name="Wu L."/>
            <person name="Ma J."/>
        </authorList>
    </citation>
    <scope>NUCLEOTIDE SEQUENCE [LARGE SCALE GENOMIC DNA]</scope>
    <source>
        <strain evidence="3">CGMCC 1.19062</strain>
    </source>
</reference>
<proteinExistence type="predicted"/>
<accession>A0ABW5DMV2</accession>
<dbReference type="Proteomes" id="UP001597295">
    <property type="component" value="Unassembled WGS sequence"/>
</dbReference>
<dbReference type="Pfam" id="PF13240">
    <property type="entry name" value="Zn_Ribbon_1"/>
    <property type="match status" value="1"/>
</dbReference>
<dbReference type="RefSeq" id="WP_379875390.1">
    <property type="nucleotide sequence ID" value="NZ_JBHUIP010000004.1"/>
</dbReference>
<keyword evidence="3" id="KW-1185">Reference proteome</keyword>
<protein>
    <submittedName>
        <fullName evidence="2">Zinc-ribbon domain-containing protein</fullName>
    </submittedName>
</protein>
<sequence length="277" mass="30424">MAHLPLREPDEDLIPLLRKASSEDLGILVEYIHKDFNQDLNDVPDFKLHNPRAGEKIYEGDHRIYADDIAAEIQRYGGNSFSNAFRGGKGVPYIEVLRDVADSLKVNYSENSDAATIESQIQLKVLEKAYEKMDDKEKSELLTNLGVSVTNVIPAALPMAALQTTIRMSGFAAYKMAAIIANAVAKILIGRGLTLATSNMMMKGIKMFAGPVGWAITAIWTLVDLAGPAYRVTIPCVIQIAYIRQHAQTHFCPKCESPNTETAKFCQSCGTSLQSEA</sequence>
<gene>
    <name evidence="2" type="ORF">ACFSM5_05990</name>
</gene>
<dbReference type="InterPro" id="IPR026870">
    <property type="entry name" value="Zinc_ribbon_dom"/>
</dbReference>
<organism evidence="2 3">
    <name type="scientific">Lacibacterium aquatile</name>
    <dbReference type="NCBI Taxonomy" id="1168082"/>
    <lineage>
        <taxon>Bacteria</taxon>
        <taxon>Pseudomonadati</taxon>
        <taxon>Pseudomonadota</taxon>
        <taxon>Alphaproteobacteria</taxon>
        <taxon>Rhodospirillales</taxon>
        <taxon>Rhodospirillaceae</taxon>
    </lineage>
</organism>
<dbReference type="EMBL" id="JBHUIP010000004">
    <property type="protein sequence ID" value="MFD2262432.1"/>
    <property type="molecule type" value="Genomic_DNA"/>
</dbReference>
<evidence type="ECO:0000313" key="3">
    <source>
        <dbReference type="Proteomes" id="UP001597295"/>
    </source>
</evidence>
<name>A0ABW5DMV2_9PROT</name>
<evidence type="ECO:0000313" key="2">
    <source>
        <dbReference type="EMBL" id="MFD2262432.1"/>
    </source>
</evidence>